<evidence type="ECO:0000313" key="5">
    <source>
        <dbReference type="Proteomes" id="UP001295423"/>
    </source>
</evidence>
<sequence length="311" mass="34357">MLPPPKQSWSHSTCTIDTLKNALSDDSITAIESDILMGTVVESSDPSSQSSTSQPIMAHPPDTTSDLSFEKFIKLSLDEGGQLKKHLKLDIKEAECIGPILTALKKRPIAKDSPRIIYFNADILPGPAVRSSKCIEANMFIEKCLKFIQQDGNPQNYAFSLGWKTDCRSFFGYTPTDVAAMQELMEQHQLSEKSLGVVLAVNARVLAKRVGCFDELLKSFPSCQLLIWTGTGEPAISSFLLQYLKGHYESIGYSGRVGFDCQVESNPLKGIFVDVAVKAVSVWWNTKKTFQFTLEALYGASSTTPRIKKND</sequence>
<protein>
    <recommendedName>
        <fullName evidence="3">Menorin-like domain-containing protein</fullName>
    </recommendedName>
</protein>
<dbReference type="AlphaFoldDB" id="A0AAD2CV66"/>
<keyword evidence="5" id="KW-1185">Reference proteome</keyword>
<dbReference type="Pfam" id="PF10223">
    <property type="entry name" value="Menorin_N"/>
    <property type="match status" value="1"/>
</dbReference>
<feature type="region of interest" description="Disordered" evidence="2">
    <location>
        <begin position="41"/>
        <end position="64"/>
    </location>
</feature>
<evidence type="ECO:0000256" key="1">
    <source>
        <dbReference type="ARBA" id="ARBA00044953"/>
    </source>
</evidence>
<accession>A0AAD2CV66</accession>
<evidence type="ECO:0000259" key="3">
    <source>
        <dbReference type="Pfam" id="PF10223"/>
    </source>
</evidence>
<dbReference type="PANTHER" id="PTHR21184">
    <property type="entry name" value="MENORIN (DENDRITIC BRANCHING PROTEIN)"/>
    <property type="match status" value="1"/>
</dbReference>
<dbReference type="Proteomes" id="UP001295423">
    <property type="component" value="Unassembled WGS sequence"/>
</dbReference>
<dbReference type="GO" id="GO:0005615">
    <property type="term" value="C:extracellular space"/>
    <property type="evidence" value="ECO:0007669"/>
    <property type="project" value="TreeGrafter"/>
</dbReference>
<comment type="caution">
    <text evidence="4">The sequence shown here is derived from an EMBL/GenBank/DDBJ whole genome shotgun (WGS) entry which is preliminary data.</text>
</comment>
<evidence type="ECO:0000313" key="4">
    <source>
        <dbReference type="EMBL" id="CAJ1944479.1"/>
    </source>
</evidence>
<organism evidence="4 5">
    <name type="scientific">Cylindrotheca closterium</name>
    <dbReference type="NCBI Taxonomy" id="2856"/>
    <lineage>
        <taxon>Eukaryota</taxon>
        <taxon>Sar</taxon>
        <taxon>Stramenopiles</taxon>
        <taxon>Ochrophyta</taxon>
        <taxon>Bacillariophyta</taxon>
        <taxon>Bacillariophyceae</taxon>
        <taxon>Bacillariophycidae</taxon>
        <taxon>Bacillariales</taxon>
        <taxon>Bacillariaceae</taxon>
        <taxon>Cylindrotheca</taxon>
    </lineage>
</organism>
<evidence type="ECO:0000256" key="2">
    <source>
        <dbReference type="SAM" id="MobiDB-lite"/>
    </source>
</evidence>
<feature type="compositionally biased region" description="Low complexity" evidence="2">
    <location>
        <begin position="43"/>
        <end position="55"/>
    </location>
</feature>
<feature type="domain" description="Menorin-like" evidence="3">
    <location>
        <begin position="8"/>
        <end position="243"/>
    </location>
</feature>
<comment type="similarity">
    <text evidence="1">Belongs to the menorin family.</text>
</comment>
<dbReference type="InterPro" id="IPR019356">
    <property type="entry name" value="Menorin_dom"/>
</dbReference>
<proteinExistence type="inferred from homology"/>
<name>A0AAD2CV66_9STRA</name>
<dbReference type="EMBL" id="CAKOGP040001224">
    <property type="protein sequence ID" value="CAJ1944479.1"/>
    <property type="molecule type" value="Genomic_DNA"/>
</dbReference>
<gene>
    <name evidence="4" type="ORF">CYCCA115_LOCUS8908</name>
</gene>
<reference evidence="4" key="1">
    <citation type="submission" date="2023-08" db="EMBL/GenBank/DDBJ databases">
        <authorList>
            <person name="Audoor S."/>
            <person name="Bilcke G."/>
        </authorList>
    </citation>
    <scope>NUCLEOTIDE SEQUENCE</scope>
</reference>
<dbReference type="PANTHER" id="PTHR21184:SF6">
    <property type="entry name" value="CONSERVED PLASMA MEMBRANE PROTEIN"/>
    <property type="match status" value="1"/>
</dbReference>